<name>A0A1B0BH41_9MUSC</name>
<evidence type="ECO:0000313" key="2">
    <source>
        <dbReference type="EnsemblMetazoa" id="GPPI029874-PA"/>
    </source>
</evidence>
<dbReference type="Proteomes" id="UP000092460">
    <property type="component" value="Unassembled WGS sequence"/>
</dbReference>
<dbReference type="EnsemblMetazoa" id="GPPI029874-RA">
    <property type="protein sequence ID" value="GPPI029874-PA"/>
    <property type="gene ID" value="GPPI029874"/>
</dbReference>
<keyword evidence="3" id="KW-1185">Reference proteome</keyword>
<evidence type="ECO:0000313" key="3">
    <source>
        <dbReference type="Proteomes" id="UP000092460"/>
    </source>
</evidence>
<reference evidence="2" key="2">
    <citation type="submission" date="2020-05" db="UniProtKB">
        <authorList>
            <consortium name="EnsemblMetazoa"/>
        </authorList>
    </citation>
    <scope>IDENTIFICATION</scope>
    <source>
        <strain evidence="2">IAEA</strain>
    </source>
</reference>
<dbReference type="EMBL" id="JXJN01014157">
    <property type="status" value="NOT_ANNOTATED_CDS"/>
    <property type="molecule type" value="Genomic_DNA"/>
</dbReference>
<keyword evidence="1" id="KW-0812">Transmembrane</keyword>
<keyword evidence="1" id="KW-1133">Transmembrane helix</keyword>
<dbReference type="VEuPathDB" id="VectorBase:GPPI029874"/>
<keyword evidence="1" id="KW-0472">Membrane</keyword>
<accession>A0A1B0BH41</accession>
<dbReference type="AlphaFoldDB" id="A0A1B0BH41"/>
<protein>
    <submittedName>
        <fullName evidence="2">Uncharacterized protein</fullName>
    </submittedName>
</protein>
<dbReference type="EMBL" id="JXJN01014158">
    <property type="status" value="NOT_ANNOTATED_CDS"/>
    <property type="molecule type" value="Genomic_DNA"/>
</dbReference>
<organism evidence="2 3">
    <name type="scientific">Glossina palpalis gambiensis</name>
    <dbReference type="NCBI Taxonomy" id="67801"/>
    <lineage>
        <taxon>Eukaryota</taxon>
        <taxon>Metazoa</taxon>
        <taxon>Ecdysozoa</taxon>
        <taxon>Arthropoda</taxon>
        <taxon>Hexapoda</taxon>
        <taxon>Insecta</taxon>
        <taxon>Pterygota</taxon>
        <taxon>Neoptera</taxon>
        <taxon>Endopterygota</taxon>
        <taxon>Diptera</taxon>
        <taxon>Brachycera</taxon>
        <taxon>Muscomorpha</taxon>
        <taxon>Hippoboscoidea</taxon>
        <taxon>Glossinidae</taxon>
        <taxon>Glossina</taxon>
    </lineage>
</organism>
<proteinExistence type="predicted"/>
<sequence length="94" mass="10834">MVINNIYAWVPNSVGVFTQLKIILLDVKFYKVLYHIKVYAGFRCVGWLYRALVTCAIVIKVVLLNNTMICFQISFIQNFVAVDEKTSIKVMVIK</sequence>
<reference evidence="3" key="1">
    <citation type="submission" date="2015-01" db="EMBL/GenBank/DDBJ databases">
        <authorList>
            <person name="Aksoy S."/>
            <person name="Warren W."/>
            <person name="Wilson R.K."/>
        </authorList>
    </citation>
    <scope>NUCLEOTIDE SEQUENCE [LARGE SCALE GENOMIC DNA]</scope>
    <source>
        <strain evidence="3">IAEA</strain>
    </source>
</reference>
<feature type="transmembrane region" description="Helical" evidence="1">
    <location>
        <begin position="6"/>
        <end position="27"/>
    </location>
</feature>
<dbReference type="EMBL" id="JXJN01014156">
    <property type="status" value="NOT_ANNOTATED_CDS"/>
    <property type="molecule type" value="Genomic_DNA"/>
</dbReference>
<evidence type="ECO:0000256" key="1">
    <source>
        <dbReference type="SAM" id="Phobius"/>
    </source>
</evidence>
<feature type="transmembrane region" description="Helical" evidence="1">
    <location>
        <begin position="47"/>
        <end position="64"/>
    </location>
</feature>